<dbReference type="GeneID" id="8856136"/>
<dbReference type="PROSITE" id="PS50096">
    <property type="entry name" value="IQ"/>
    <property type="match status" value="1"/>
</dbReference>
<feature type="region of interest" description="Disordered" evidence="1">
    <location>
        <begin position="12"/>
        <end position="34"/>
    </location>
</feature>
<dbReference type="InParanoid" id="D2W1Z6"/>
<sequence>MTDDCRKTYERFQEEETTTIKQFPSTSSSNMVQPSSFFPIENTKLLETPDETDDSFHLVIPSNKLKVRFSQEEQANSSATTTTLDNNFSLSTSTVLDSNSTSSCGESTSVKSFHEDDDDDTMIKINTNNRLKQNFLDADDEEEIIDETLDEFMDDEDNLGLSIKTKSLPLSSTSVMPPKAVDNNNYSKPFLLDSPQHQSPCFNSKLKGHSNNNSSNYNASSSAITTNLTFEQQQTTPKRNFNKHLRNMSDISVYSNMYDDELDPSLIPKYFNDQDDELEDDFEYNERLYSCNNGGNGGNNHHSLSLYDEDEDDELENGDDLKLSSFLPNGGLKSSFNDEFLDQDLSDDEFSSIFVKVNTNIKKQVNKIGGEETRPEEIPTVSNDEDLTIIFGKKMKMPRRSSQSGKSNVGIVKFYGSREGRNRSISDVSTTLAQIPISQLTRSAITPSNDDEWNTDQLLIWNSRNSSEKHLRMRAESIKLMENLGIDNSSSITFDTPKKVSEITLERQRIAFLTMYSSSHRAKFQEESSLVIQSLFRGYVERKKSTKGLVFMSYICTAAFGKVNRMRRERTMNSIETVQAILLGSQTRRQFHSEKVSQQPHTSSTIGNIVNTSSCNNSSINLEENESNVNNNITNQESDNVNNISLTNSTTSVGSSTCSITSDSKITATPPQPSIPIIPHNINEEQLTQLQALCRGRIYKLSNQVRNFKINKRIHLLTKSHPLIRETYKCFMDIIVGKWSLSNKQNMTFLDEKTTNIIAGSQKLYPALLENLYQLISCNTKNKYWVMRRSLYDLMSESSNPEFEEILEAFNQFSPSLKSKNLNETDTETAQMKLLIEFLLDQGNVLPKILMQLMLPEQIYRNSTDFFHSPFISNRNSKQTLTMLHHIDSFSATAKQSYNEKSPMSNDAFASDFAFLCEELSKVFFENNFKPVLFEKRLFQFHSTVCQILDLLSTSRNGQLSEKETMEIYRIILQKLFPYLYSLISLDLAKIDSQPNIKPLWDYIQSSIQEPAISLTNSMKFITVALPSETHQSPSKRRKSLSRSLSKSQKTLKLEMSKEKFNLFASIGLANNSLDQYISQILQSFSRERVLKSDSPLCSLPMQSSVVSAIRSLQLSGNFKNLIVKNE</sequence>
<gene>
    <name evidence="2" type="ORF">NAEGRDRAFT_75403</name>
</gene>
<dbReference type="OMA" id="CNTKNKY"/>
<feature type="compositionally biased region" description="Polar residues" evidence="1">
    <location>
        <begin position="19"/>
        <end position="34"/>
    </location>
</feature>
<feature type="compositionally biased region" description="Acidic residues" evidence="1">
    <location>
        <begin position="307"/>
        <end position="317"/>
    </location>
</feature>
<name>D2W1Z6_NAEGR</name>
<reference evidence="2 3" key="1">
    <citation type="journal article" date="2010" name="Cell">
        <title>The genome of Naegleria gruberi illuminates early eukaryotic versatility.</title>
        <authorList>
            <person name="Fritz-Laylin L.K."/>
            <person name="Prochnik S.E."/>
            <person name="Ginger M.L."/>
            <person name="Dacks J.B."/>
            <person name="Carpenter M.L."/>
            <person name="Field M.C."/>
            <person name="Kuo A."/>
            <person name="Paredez A."/>
            <person name="Chapman J."/>
            <person name="Pham J."/>
            <person name="Shu S."/>
            <person name="Neupane R."/>
            <person name="Cipriano M."/>
            <person name="Mancuso J."/>
            <person name="Tu H."/>
            <person name="Salamov A."/>
            <person name="Lindquist E."/>
            <person name="Shapiro H."/>
            <person name="Lucas S."/>
            <person name="Grigoriev I.V."/>
            <person name="Cande W.Z."/>
            <person name="Fulton C."/>
            <person name="Rokhsar D.S."/>
            <person name="Dawson S.C."/>
        </authorList>
    </citation>
    <scope>NUCLEOTIDE SEQUENCE [LARGE SCALE GENOMIC DNA]</scope>
    <source>
        <strain evidence="2 3">NEG-M</strain>
    </source>
</reference>
<dbReference type="InterPro" id="IPR037213">
    <property type="entry name" value="Run_dom_sf"/>
</dbReference>
<evidence type="ECO:0000256" key="1">
    <source>
        <dbReference type="SAM" id="MobiDB-lite"/>
    </source>
</evidence>
<feature type="region of interest" description="Disordered" evidence="1">
    <location>
        <begin position="95"/>
        <end position="116"/>
    </location>
</feature>
<proteinExistence type="predicted"/>
<dbReference type="Gene3D" id="1.20.58.900">
    <property type="match status" value="1"/>
</dbReference>
<evidence type="ECO:0000313" key="3">
    <source>
        <dbReference type="Proteomes" id="UP000006671"/>
    </source>
</evidence>
<dbReference type="VEuPathDB" id="AmoebaDB:NAEGRDRAFT_75403"/>
<feature type="region of interest" description="Disordered" evidence="1">
    <location>
        <begin position="292"/>
        <end position="317"/>
    </location>
</feature>
<dbReference type="AlphaFoldDB" id="D2W1Z6"/>
<organism evidence="3">
    <name type="scientific">Naegleria gruberi</name>
    <name type="common">Amoeba</name>
    <dbReference type="NCBI Taxonomy" id="5762"/>
    <lineage>
        <taxon>Eukaryota</taxon>
        <taxon>Discoba</taxon>
        <taxon>Heterolobosea</taxon>
        <taxon>Tetramitia</taxon>
        <taxon>Eutetramitia</taxon>
        <taxon>Vahlkampfiidae</taxon>
        <taxon>Naegleria</taxon>
    </lineage>
</organism>
<dbReference type="RefSeq" id="XP_002669642.1">
    <property type="nucleotide sequence ID" value="XM_002669596.1"/>
</dbReference>
<evidence type="ECO:0000313" key="2">
    <source>
        <dbReference type="EMBL" id="EFC36898.1"/>
    </source>
</evidence>
<dbReference type="OrthoDB" id="10401660at2759"/>
<protein>
    <submittedName>
        <fullName evidence="2">Predicted protein</fullName>
    </submittedName>
</protein>
<dbReference type="Proteomes" id="UP000006671">
    <property type="component" value="Unassembled WGS sequence"/>
</dbReference>
<dbReference type="EMBL" id="GG738924">
    <property type="protein sequence ID" value="EFC36898.1"/>
    <property type="molecule type" value="Genomic_DNA"/>
</dbReference>
<accession>D2W1Z6</accession>
<feature type="compositionally biased region" description="Low complexity" evidence="1">
    <location>
        <begin position="98"/>
        <end position="111"/>
    </location>
</feature>
<keyword evidence="3" id="KW-1185">Reference proteome</keyword>
<dbReference type="KEGG" id="ngr:NAEGRDRAFT_75403"/>